<keyword evidence="3" id="KW-1185">Reference proteome</keyword>
<gene>
    <name evidence="2" type="ORF">EVAR_103960_1</name>
</gene>
<evidence type="ECO:0000313" key="3">
    <source>
        <dbReference type="Proteomes" id="UP000299102"/>
    </source>
</evidence>
<comment type="caution">
    <text evidence="2">The sequence shown here is derived from an EMBL/GenBank/DDBJ whole genome shotgun (WGS) entry which is preliminary data.</text>
</comment>
<accession>A0A4C1YCD7</accession>
<evidence type="ECO:0000256" key="1">
    <source>
        <dbReference type="SAM" id="MobiDB-lite"/>
    </source>
</evidence>
<reference evidence="2 3" key="1">
    <citation type="journal article" date="2019" name="Commun. Biol.">
        <title>The bagworm genome reveals a unique fibroin gene that provides high tensile strength.</title>
        <authorList>
            <person name="Kono N."/>
            <person name="Nakamura H."/>
            <person name="Ohtoshi R."/>
            <person name="Tomita M."/>
            <person name="Numata K."/>
            <person name="Arakawa K."/>
        </authorList>
    </citation>
    <scope>NUCLEOTIDE SEQUENCE [LARGE SCALE GENOMIC DNA]</scope>
</reference>
<dbReference type="Proteomes" id="UP000299102">
    <property type="component" value="Unassembled WGS sequence"/>
</dbReference>
<dbReference type="AlphaFoldDB" id="A0A4C1YCD7"/>
<protein>
    <submittedName>
        <fullName evidence="2">Uncharacterized protein</fullName>
    </submittedName>
</protein>
<name>A0A4C1YCD7_EUMVA</name>
<organism evidence="2 3">
    <name type="scientific">Eumeta variegata</name>
    <name type="common">Bagworm moth</name>
    <name type="synonym">Eumeta japonica</name>
    <dbReference type="NCBI Taxonomy" id="151549"/>
    <lineage>
        <taxon>Eukaryota</taxon>
        <taxon>Metazoa</taxon>
        <taxon>Ecdysozoa</taxon>
        <taxon>Arthropoda</taxon>
        <taxon>Hexapoda</taxon>
        <taxon>Insecta</taxon>
        <taxon>Pterygota</taxon>
        <taxon>Neoptera</taxon>
        <taxon>Endopterygota</taxon>
        <taxon>Lepidoptera</taxon>
        <taxon>Glossata</taxon>
        <taxon>Ditrysia</taxon>
        <taxon>Tineoidea</taxon>
        <taxon>Psychidae</taxon>
        <taxon>Oiketicinae</taxon>
        <taxon>Eumeta</taxon>
    </lineage>
</organism>
<feature type="region of interest" description="Disordered" evidence="1">
    <location>
        <begin position="1"/>
        <end position="21"/>
    </location>
</feature>
<sequence length="84" mass="9562">MNYATENKVHSRMSPRRLRPDSHARYTKALHVTSTRSRLICARTMRAAEQYSRESGPLTHFFGNVRRLPLTAGRAAARARPGHC</sequence>
<evidence type="ECO:0000313" key="2">
    <source>
        <dbReference type="EMBL" id="GBP73678.1"/>
    </source>
</evidence>
<dbReference type="EMBL" id="BGZK01001182">
    <property type="protein sequence ID" value="GBP73678.1"/>
    <property type="molecule type" value="Genomic_DNA"/>
</dbReference>
<proteinExistence type="predicted"/>